<name>A0ABM1BG34_LIMPO</name>
<organism evidence="1 2">
    <name type="scientific">Limulus polyphemus</name>
    <name type="common">Atlantic horseshoe crab</name>
    <dbReference type="NCBI Taxonomy" id="6850"/>
    <lineage>
        <taxon>Eukaryota</taxon>
        <taxon>Metazoa</taxon>
        <taxon>Ecdysozoa</taxon>
        <taxon>Arthropoda</taxon>
        <taxon>Chelicerata</taxon>
        <taxon>Merostomata</taxon>
        <taxon>Xiphosura</taxon>
        <taxon>Limulidae</taxon>
        <taxon>Limulus</taxon>
    </lineage>
</organism>
<dbReference type="RefSeq" id="XP_013781317.1">
    <property type="nucleotide sequence ID" value="XM_013925863.1"/>
</dbReference>
<dbReference type="InterPro" id="IPR012337">
    <property type="entry name" value="RNaseH-like_sf"/>
</dbReference>
<protein>
    <submittedName>
        <fullName evidence="2">Uncharacterized protein LOC106465628</fullName>
    </submittedName>
</protein>
<keyword evidence="1" id="KW-1185">Reference proteome</keyword>
<reference evidence="2" key="1">
    <citation type="submission" date="2025-08" db="UniProtKB">
        <authorList>
            <consortium name="RefSeq"/>
        </authorList>
    </citation>
    <scope>IDENTIFICATION</scope>
    <source>
        <tissue evidence="2">Muscle</tissue>
    </source>
</reference>
<proteinExistence type="predicted"/>
<dbReference type="PANTHER" id="PTHR45749:SF33">
    <property type="entry name" value="ZINC FINGER MYM-TYPE PROTEIN 1"/>
    <property type="match status" value="1"/>
</dbReference>
<sequence>MKNAIVRELERRLMSETRSDTILEVSIKTEAVKCYNILKCIIDVVLFLGERDLAFTGSSHRIGDSNNGNFLGLIEVLFRCDPILQEHVLSVEELQKRSEQLQVHYLSPDSQNEFIAECSNLCREEIAQLITDTLKEHVIPLSDCRAQAYDNVANVTGKYNGAQAKIQEQRSTAIFSPCGCHTLNLCGNDAAECTPEAITLFGTIQTVYHLFSSSPKQWGLLQNCIGCSLHDMSETRWSDRVECVKPFAAHLRGIKLALKTS</sequence>
<accession>A0ABM1BG34</accession>
<dbReference type="PANTHER" id="PTHR45749">
    <property type="match status" value="1"/>
</dbReference>
<dbReference type="SUPFAM" id="SSF53098">
    <property type="entry name" value="Ribonuclease H-like"/>
    <property type="match status" value="1"/>
</dbReference>
<evidence type="ECO:0000313" key="1">
    <source>
        <dbReference type="Proteomes" id="UP000694941"/>
    </source>
</evidence>
<gene>
    <name evidence="2" type="primary">LOC106465628</name>
</gene>
<dbReference type="Proteomes" id="UP000694941">
    <property type="component" value="Unplaced"/>
</dbReference>
<dbReference type="GeneID" id="106465628"/>
<evidence type="ECO:0000313" key="2">
    <source>
        <dbReference type="RefSeq" id="XP_013781317.1"/>
    </source>
</evidence>